<accession>E8M6Q2</accession>
<dbReference type="Proteomes" id="UP000006228">
    <property type="component" value="Unassembled WGS sequence"/>
</dbReference>
<dbReference type="InterPro" id="IPR000524">
    <property type="entry name" value="Tscrpt_reg_HTH_GntR"/>
</dbReference>
<comment type="caution">
    <text evidence="7">The sequence shown here is derived from an EMBL/GenBank/DDBJ whole genome shotgun (WGS) entry which is preliminary data.</text>
</comment>
<dbReference type="InterPro" id="IPR015424">
    <property type="entry name" value="PyrdxlP-dep_Trfase"/>
</dbReference>
<sequence length="463" mass="52197">MNRYQQLANDIKQQIENNTWRAGEKIPSVRMSSRNYSVSAATVLQAYQLLESEGWLTAKPQSGYFVTAVIERGTQAVAPDIRLAYNDELCEFLHSNMEARTSFGSPLPDPQLYPFETLTRHLASAGRKMSSQSIIQDMPPGNESLRRLIAQRYLSQGVKVLAEDIVITSGAMEALNLSLQVSTQAEDSIVIESPAFYGAIQAAKRHNLSVKEVAMDPMNGLCLSELEKCFSEGVKACWLMPNFHNPTGVTLDDETKQSIVELANRYQVTLIEDDVYSELYFGEQKPKPLKYWDEEDRVLMCGSFSKSLCPGYRIGWVVNRSLSAKVQKQQLISTLSGSSPIQQGIAHYLQFESYDSHLRKLRRELSTRQQLLVDKLKVTLPESCQIHAPQGGYFVWLEFDKGFDTFPLFEQLKKEGISVGYGSLFSTQQQHKHCLRLNVSFECIGDVDAAICRLAELVAQRHE</sequence>
<dbReference type="RefSeq" id="WP_008076787.1">
    <property type="nucleotide sequence ID" value="NZ_AEVT01000059.1"/>
</dbReference>
<dbReference type="EMBL" id="AEVT01000059">
    <property type="protein sequence ID" value="EGA70370.1"/>
    <property type="molecule type" value="Genomic_DNA"/>
</dbReference>
<evidence type="ECO:0000256" key="1">
    <source>
        <dbReference type="ARBA" id="ARBA00005384"/>
    </source>
</evidence>
<keyword evidence="4" id="KW-0238">DNA-binding</keyword>
<dbReference type="SMART" id="SM00345">
    <property type="entry name" value="HTH_GNTR"/>
    <property type="match status" value="1"/>
</dbReference>
<evidence type="ECO:0000256" key="3">
    <source>
        <dbReference type="ARBA" id="ARBA00023015"/>
    </source>
</evidence>
<name>E8M6Q2_PHOS4</name>
<dbReference type="InterPro" id="IPR015422">
    <property type="entry name" value="PyrdxlP-dep_Trfase_small"/>
</dbReference>
<proteinExistence type="inferred from homology"/>
<dbReference type="Pfam" id="PF00392">
    <property type="entry name" value="GntR"/>
    <property type="match status" value="1"/>
</dbReference>
<gene>
    <name evidence="7" type="ORF">VISI1226_22410</name>
</gene>
<dbReference type="Gene3D" id="3.90.1150.10">
    <property type="entry name" value="Aspartate Aminotransferase, domain 1"/>
    <property type="match status" value="1"/>
</dbReference>
<evidence type="ECO:0000259" key="6">
    <source>
        <dbReference type="PROSITE" id="PS50949"/>
    </source>
</evidence>
<reference evidence="7 8" key="1">
    <citation type="journal article" date="2012" name="Int. J. Syst. Evol. Microbiol.">
        <title>Vibrio caribbeanicus sp. nov., isolated from the marine sponge Scleritoderma cyanea.</title>
        <authorList>
            <person name="Hoffmann M."/>
            <person name="Monday S.R."/>
            <person name="Allard M.W."/>
            <person name="Strain E.A."/>
            <person name="Whittaker P."/>
            <person name="Naum M."/>
            <person name="McCarthy P.J."/>
            <person name="Lopez J.V."/>
            <person name="Fischer M."/>
            <person name="Brown E.W."/>
        </authorList>
    </citation>
    <scope>NUCLEOTIDE SEQUENCE [LARGE SCALE GENOMIC DNA]</scope>
    <source>
        <strain evidence="8">DSMZ 21326</strain>
    </source>
</reference>
<dbReference type="OrthoDB" id="9804020at2"/>
<dbReference type="GO" id="GO:0003677">
    <property type="term" value="F:DNA binding"/>
    <property type="evidence" value="ECO:0007669"/>
    <property type="project" value="UniProtKB-KW"/>
</dbReference>
<dbReference type="eggNOG" id="COG1167">
    <property type="taxonomic scope" value="Bacteria"/>
</dbReference>
<dbReference type="CDD" id="cd07377">
    <property type="entry name" value="WHTH_GntR"/>
    <property type="match status" value="1"/>
</dbReference>
<evidence type="ECO:0000313" key="7">
    <source>
        <dbReference type="EMBL" id="EGA70370.1"/>
    </source>
</evidence>
<dbReference type="PANTHER" id="PTHR46577:SF2">
    <property type="entry name" value="TRANSCRIPTIONAL REGULATORY PROTEIN"/>
    <property type="match status" value="1"/>
</dbReference>
<evidence type="ECO:0000313" key="8">
    <source>
        <dbReference type="Proteomes" id="UP000006228"/>
    </source>
</evidence>
<dbReference type="InterPro" id="IPR036390">
    <property type="entry name" value="WH_DNA-bd_sf"/>
</dbReference>
<protein>
    <recommendedName>
        <fullName evidence="6">HTH gntR-type domain-containing protein</fullName>
    </recommendedName>
</protein>
<dbReference type="GO" id="GO:0003700">
    <property type="term" value="F:DNA-binding transcription factor activity"/>
    <property type="evidence" value="ECO:0007669"/>
    <property type="project" value="InterPro"/>
</dbReference>
<organism evidence="7 8">
    <name type="scientific">Vibrio sinaloensis DSM 21326</name>
    <dbReference type="NCBI Taxonomy" id="945550"/>
    <lineage>
        <taxon>Bacteria</taxon>
        <taxon>Pseudomonadati</taxon>
        <taxon>Pseudomonadota</taxon>
        <taxon>Gammaproteobacteria</taxon>
        <taxon>Vibrionales</taxon>
        <taxon>Vibrionaceae</taxon>
        <taxon>Vibrio</taxon>
        <taxon>Vibrio oreintalis group</taxon>
    </lineage>
</organism>
<dbReference type="GeneID" id="95569274"/>
<evidence type="ECO:0000256" key="4">
    <source>
        <dbReference type="ARBA" id="ARBA00023125"/>
    </source>
</evidence>
<feature type="domain" description="HTH gntR-type" evidence="6">
    <location>
        <begin position="1"/>
        <end position="69"/>
    </location>
</feature>
<dbReference type="Gene3D" id="1.10.10.10">
    <property type="entry name" value="Winged helix-like DNA-binding domain superfamily/Winged helix DNA-binding domain"/>
    <property type="match status" value="1"/>
</dbReference>
<dbReference type="InterPro" id="IPR004839">
    <property type="entry name" value="Aminotransferase_I/II_large"/>
</dbReference>
<dbReference type="SUPFAM" id="SSF53383">
    <property type="entry name" value="PLP-dependent transferases"/>
    <property type="match status" value="1"/>
</dbReference>
<dbReference type="PROSITE" id="PS50949">
    <property type="entry name" value="HTH_GNTR"/>
    <property type="match status" value="1"/>
</dbReference>
<dbReference type="CDD" id="cd00609">
    <property type="entry name" value="AAT_like"/>
    <property type="match status" value="1"/>
</dbReference>
<dbReference type="InterPro" id="IPR015421">
    <property type="entry name" value="PyrdxlP-dep_Trfase_major"/>
</dbReference>
<dbReference type="GO" id="GO:0030170">
    <property type="term" value="F:pyridoxal phosphate binding"/>
    <property type="evidence" value="ECO:0007669"/>
    <property type="project" value="InterPro"/>
</dbReference>
<dbReference type="SUPFAM" id="SSF46785">
    <property type="entry name" value="Winged helix' DNA-binding domain"/>
    <property type="match status" value="1"/>
</dbReference>
<evidence type="ECO:0000256" key="2">
    <source>
        <dbReference type="ARBA" id="ARBA00022898"/>
    </source>
</evidence>
<evidence type="ECO:0000256" key="5">
    <source>
        <dbReference type="ARBA" id="ARBA00023163"/>
    </source>
</evidence>
<keyword evidence="2" id="KW-0663">Pyridoxal phosphate</keyword>
<dbReference type="InterPro" id="IPR036388">
    <property type="entry name" value="WH-like_DNA-bd_sf"/>
</dbReference>
<dbReference type="InterPro" id="IPR051446">
    <property type="entry name" value="HTH_trans_reg/aminotransferase"/>
</dbReference>
<dbReference type="AlphaFoldDB" id="E8M6Q2"/>
<dbReference type="PANTHER" id="PTHR46577">
    <property type="entry name" value="HTH-TYPE TRANSCRIPTIONAL REGULATORY PROTEIN GABR"/>
    <property type="match status" value="1"/>
</dbReference>
<dbReference type="Pfam" id="PF00155">
    <property type="entry name" value="Aminotran_1_2"/>
    <property type="match status" value="1"/>
</dbReference>
<comment type="similarity">
    <text evidence="1">In the C-terminal section; belongs to the class-I pyridoxal-phosphate-dependent aminotransferase family.</text>
</comment>
<keyword evidence="3" id="KW-0805">Transcription regulation</keyword>
<keyword evidence="5" id="KW-0804">Transcription</keyword>
<dbReference type="Gene3D" id="3.40.640.10">
    <property type="entry name" value="Type I PLP-dependent aspartate aminotransferase-like (Major domain)"/>
    <property type="match status" value="1"/>
</dbReference>